<proteinExistence type="predicted"/>
<protein>
    <submittedName>
        <fullName evidence="1">Uncharacterized protein</fullName>
    </submittedName>
</protein>
<evidence type="ECO:0000313" key="2">
    <source>
        <dbReference type="Proteomes" id="UP001432292"/>
    </source>
</evidence>
<dbReference type="EMBL" id="CP108473">
    <property type="protein sequence ID" value="WUS24051.1"/>
    <property type="molecule type" value="Genomic_DNA"/>
</dbReference>
<dbReference type="Proteomes" id="UP001432292">
    <property type="component" value="Chromosome"/>
</dbReference>
<accession>A0ABZ1VLD3</accession>
<gene>
    <name evidence="1" type="ORF">OG727_18245</name>
</gene>
<organism evidence="1 2">
    <name type="scientific">Streptomyces caniferus</name>
    <dbReference type="NCBI Taxonomy" id="285557"/>
    <lineage>
        <taxon>Bacteria</taxon>
        <taxon>Bacillati</taxon>
        <taxon>Actinomycetota</taxon>
        <taxon>Actinomycetes</taxon>
        <taxon>Kitasatosporales</taxon>
        <taxon>Streptomycetaceae</taxon>
        <taxon>Streptomyces</taxon>
    </lineage>
</organism>
<sequence>MEAVCHVGVDAEQRLHTLGLQPDDIYTPLGRASAEARLSTELDSPGMAGYTFWSRCNRFFREQMMQEQRGWTYSNSQQILRCIHPSGRFAVTAVSASGDVGEEGASWSGDIRTKNPKGPAVARLVQRNGEQLALFHVPGQRLEAPDVSEIPTWFLLYKSTKEGLSFELSIPVEMHGKFVDTWRERIILPDNPFRGPEFDIKRLDETVEDVIVDVPVEFKGAI</sequence>
<reference evidence="1" key="1">
    <citation type="submission" date="2022-10" db="EMBL/GenBank/DDBJ databases">
        <title>The complete genomes of actinobacterial strains from the NBC collection.</title>
        <authorList>
            <person name="Joergensen T.S."/>
            <person name="Alvarez Arevalo M."/>
            <person name="Sterndorff E.B."/>
            <person name="Faurdal D."/>
            <person name="Vuksanovic O."/>
            <person name="Mourched A.-S."/>
            <person name="Charusanti P."/>
            <person name="Shaw S."/>
            <person name="Blin K."/>
            <person name="Weber T."/>
        </authorList>
    </citation>
    <scope>NUCLEOTIDE SEQUENCE</scope>
    <source>
        <strain evidence="1">NBC_01256</strain>
    </source>
</reference>
<keyword evidence="2" id="KW-1185">Reference proteome</keyword>
<evidence type="ECO:0000313" key="1">
    <source>
        <dbReference type="EMBL" id="WUS24051.1"/>
    </source>
</evidence>
<name>A0ABZ1VLD3_9ACTN</name>
<dbReference type="RefSeq" id="WP_329128178.1">
    <property type="nucleotide sequence ID" value="NZ_CP108473.1"/>
</dbReference>